<protein>
    <recommendedName>
        <fullName evidence="4">Calcium-activated chloride channel N-terminal domain-containing protein</fullName>
    </recommendedName>
</protein>
<keyword evidence="1" id="KW-0732">Signal</keyword>
<evidence type="ECO:0008006" key="4">
    <source>
        <dbReference type="Google" id="ProtNLM"/>
    </source>
</evidence>
<evidence type="ECO:0000313" key="3">
    <source>
        <dbReference type="Proteomes" id="UP001153292"/>
    </source>
</evidence>
<feature type="chain" id="PRO_5046850774" description="Calcium-activated chloride channel N-terminal domain-containing protein" evidence="1">
    <location>
        <begin position="20"/>
        <end position="782"/>
    </location>
</feature>
<dbReference type="Proteomes" id="UP001153292">
    <property type="component" value="Chromosome 4"/>
</dbReference>
<evidence type="ECO:0000313" key="2">
    <source>
        <dbReference type="EMBL" id="CAH0405425.1"/>
    </source>
</evidence>
<feature type="signal peptide" evidence="1">
    <location>
        <begin position="1"/>
        <end position="19"/>
    </location>
</feature>
<keyword evidence="3" id="KW-1185">Reference proteome</keyword>
<evidence type="ECO:0000256" key="1">
    <source>
        <dbReference type="SAM" id="SignalP"/>
    </source>
</evidence>
<sequence length="782" mass="88444">MKVIILFLFICMNDGMVLPSIPAHLLDCYRGGGPDLNAPKRLDTFLSLLKKLEQDLRLDMRMFSGALLRSFRLDGIEESSNAIETEFLLPFRASNFQFHKYKLLMDLFLPTQNLLQANESLSLTDTCLLHRIMSSTVRQWERGDENLVCPLSIQQRQTMATQSSGRVHSRCPIEDGVIHTDWGPIAPGTLVAAIAASLEPQRVSVTDILNADIFKAGISEPLMAEAIQEWFEDIEAFNAGEQPNVQDISNVWVATLAGDLAEVVVNQGPVVGSVPSKLVVGSNNRWNDTFLPRDYYLLPQNASVTDWHFTDAEILAGIDGLIIANYLPNWIEKRRTLRLSQIIDMYYSHEGISFNSTVRACNRQSLFNEIFRRETLLSEVSKFAQVLSLRQVTLYVPNEEMDRITEAAVSAFMTYAPSLLRRYHVDCHVSTSVPDMDVLVATDGAWARYEVEQFISWVGGALEINLQRNTLALIHGNTGNWIVPPSDNLTEVFQQIHNFNDTWPNRMNLPNVLSRVIQYSRNKSLEEAARNASAGPSTTVLIISPGGRPNANELLRATELMQSLRTSFFDVYFAYVARDLTDFQNLNNQYLDYSELFLSVTSTNVNDVVEAVDTFVVKNEIPTRIFGAHCPFNGTTFEQREYEDFVLPERKVTYRIHPFHMQQQSLIRVQFRNAGQGDLLVCAWRGADSSHSCQPLADRETRVFNLTEPCPTADFCVPAYFTVATTSTANLCAHNECRLPHQVGYYITHTGLRCLPLRSSSETLNNDVYLILFLFLAYFINY</sequence>
<organism evidence="2 3">
    <name type="scientific">Chilo suppressalis</name>
    <name type="common">Asiatic rice borer moth</name>
    <dbReference type="NCBI Taxonomy" id="168631"/>
    <lineage>
        <taxon>Eukaryota</taxon>
        <taxon>Metazoa</taxon>
        <taxon>Ecdysozoa</taxon>
        <taxon>Arthropoda</taxon>
        <taxon>Hexapoda</taxon>
        <taxon>Insecta</taxon>
        <taxon>Pterygota</taxon>
        <taxon>Neoptera</taxon>
        <taxon>Endopterygota</taxon>
        <taxon>Lepidoptera</taxon>
        <taxon>Glossata</taxon>
        <taxon>Ditrysia</taxon>
        <taxon>Pyraloidea</taxon>
        <taxon>Crambidae</taxon>
        <taxon>Crambinae</taxon>
        <taxon>Chilo</taxon>
    </lineage>
</organism>
<accession>A0ABN8BFJ0</accession>
<proteinExistence type="predicted"/>
<name>A0ABN8BFJ0_CHISP</name>
<reference evidence="2" key="1">
    <citation type="submission" date="2021-12" db="EMBL/GenBank/DDBJ databases">
        <authorList>
            <person name="King R."/>
        </authorList>
    </citation>
    <scope>NUCLEOTIDE SEQUENCE</scope>
</reference>
<dbReference type="EMBL" id="OU963897">
    <property type="protein sequence ID" value="CAH0405425.1"/>
    <property type="molecule type" value="Genomic_DNA"/>
</dbReference>
<gene>
    <name evidence="2" type="ORF">CHILSU_LOCUS8790</name>
</gene>